<evidence type="ECO:0000256" key="8">
    <source>
        <dbReference type="ARBA" id="ARBA00023012"/>
    </source>
</evidence>
<keyword evidence="3" id="KW-0597">Phosphoprotein</keyword>
<evidence type="ECO:0000256" key="4">
    <source>
        <dbReference type="ARBA" id="ARBA00022679"/>
    </source>
</evidence>
<keyword evidence="8" id="KW-0902">Two-component regulatory system</keyword>
<dbReference type="PANTHER" id="PTHR24421:SF10">
    <property type="entry name" value="NITRATE_NITRITE SENSOR PROTEIN NARQ"/>
    <property type="match status" value="1"/>
</dbReference>
<dbReference type="SUPFAM" id="SSF55874">
    <property type="entry name" value="ATPase domain of HSP90 chaperone/DNA topoisomerase II/histidine kinase"/>
    <property type="match status" value="1"/>
</dbReference>
<evidence type="ECO:0000313" key="12">
    <source>
        <dbReference type="Proteomes" id="UP001500307"/>
    </source>
</evidence>
<evidence type="ECO:0000256" key="1">
    <source>
        <dbReference type="ARBA" id="ARBA00000085"/>
    </source>
</evidence>
<evidence type="ECO:0000259" key="10">
    <source>
        <dbReference type="SMART" id="SM00387"/>
    </source>
</evidence>
<dbReference type="EC" id="2.7.13.3" evidence="2"/>
<dbReference type="InterPro" id="IPR036890">
    <property type="entry name" value="HATPase_C_sf"/>
</dbReference>
<accession>A0ABP8T5G2</accession>
<evidence type="ECO:0000256" key="9">
    <source>
        <dbReference type="SAM" id="Phobius"/>
    </source>
</evidence>
<gene>
    <name evidence="11" type="ORF">GCM10023176_59270</name>
</gene>
<reference evidence="12" key="1">
    <citation type="journal article" date="2019" name="Int. J. Syst. Evol. Microbiol.">
        <title>The Global Catalogue of Microorganisms (GCM) 10K type strain sequencing project: providing services to taxonomists for standard genome sequencing and annotation.</title>
        <authorList>
            <consortium name="The Broad Institute Genomics Platform"/>
            <consortium name="The Broad Institute Genome Sequencing Center for Infectious Disease"/>
            <person name="Wu L."/>
            <person name="Ma J."/>
        </authorList>
    </citation>
    <scope>NUCLEOTIDE SEQUENCE [LARGE SCALE GENOMIC DNA]</scope>
    <source>
        <strain evidence="12">JCM 3175</strain>
    </source>
</reference>
<dbReference type="InterPro" id="IPR050482">
    <property type="entry name" value="Sensor_HK_TwoCompSys"/>
</dbReference>
<feature type="transmembrane region" description="Helical" evidence="9">
    <location>
        <begin position="62"/>
        <end position="83"/>
    </location>
</feature>
<evidence type="ECO:0000256" key="2">
    <source>
        <dbReference type="ARBA" id="ARBA00012438"/>
    </source>
</evidence>
<evidence type="ECO:0000256" key="5">
    <source>
        <dbReference type="ARBA" id="ARBA00022741"/>
    </source>
</evidence>
<keyword evidence="9" id="KW-1133">Transmembrane helix</keyword>
<dbReference type="CDD" id="cd16917">
    <property type="entry name" value="HATPase_UhpB-NarQ-NarX-like"/>
    <property type="match status" value="1"/>
</dbReference>
<dbReference type="Proteomes" id="UP001500307">
    <property type="component" value="Unassembled WGS sequence"/>
</dbReference>
<evidence type="ECO:0000256" key="3">
    <source>
        <dbReference type="ARBA" id="ARBA00022553"/>
    </source>
</evidence>
<comment type="catalytic activity">
    <reaction evidence="1">
        <text>ATP + protein L-histidine = ADP + protein N-phospho-L-histidine.</text>
        <dbReference type="EC" id="2.7.13.3"/>
    </reaction>
</comment>
<organism evidence="11 12">
    <name type="scientific">Micromonospora coerulea</name>
    <dbReference type="NCBI Taxonomy" id="47856"/>
    <lineage>
        <taxon>Bacteria</taxon>
        <taxon>Bacillati</taxon>
        <taxon>Actinomycetota</taxon>
        <taxon>Actinomycetes</taxon>
        <taxon>Micromonosporales</taxon>
        <taxon>Micromonosporaceae</taxon>
        <taxon>Micromonospora</taxon>
    </lineage>
</organism>
<dbReference type="PANTHER" id="PTHR24421">
    <property type="entry name" value="NITRATE/NITRITE SENSOR PROTEIN NARX-RELATED"/>
    <property type="match status" value="1"/>
</dbReference>
<dbReference type="Pfam" id="PF07730">
    <property type="entry name" value="HisKA_3"/>
    <property type="match status" value="1"/>
</dbReference>
<keyword evidence="4" id="KW-0808">Transferase</keyword>
<keyword evidence="12" id="KW-1185">Reference proteome</keyword>
<protein>
    <recommendedName>
        <fullName evidence="2">histidine kinase</fullName>
        <ecNumber evidence="2">2.7.13.3</ecNumber>
    </recommendedName>
</protein>
<proteinExistence type="predicted"/>
<dbReference type="Gene3D" id="3.30.565.10">
    <property type="entry name" value="Histidine kinase-like ATPase, C-terminal domain"/>
    <property type="match status" value="1"/>
</dbReference>
<dbReference type="InterPro" id="IPR025828">
    <property type="entry name" value="Put_sensor_dom"/>
</dbReference>
<keyword evidence="5" id="KW-0547">Nucleotide-binding</keyword>
<dbReference type="InterPro" id="IPR003594">
    <property type="entry name" value="HATPase_dom"/>
</dbReference>
<dbReference type="InterPro" id="IPR011712">
    <property type="entry name" value="Sig_transdc_His_kin_sub3_dim/P"/>
</dbReference>
<sequence>MVAPPIPVAPRAENGAVDSSVRSVVWQQIRPGALAAVQGLAVALLSLTTNALLFALSVVSLALIPVFGIGFALFPAVTVLVRLSVGLQRRLSRWCALPIATPYRPMPADAQLGTWKRFRWVVGDPATWRDFAWLIPGAFTGGACLLGFVLVAYGLEGVLFVPLVLYLNVDWYGYGVFWPMDNIGKAWLAAPQGWLLLFGGLAVAPWLGWLHFRFAGFFLTPTRAQELALRVRHLAATRADTIDTQAAELRRIERDLHDGAQARLVALRMSIGLAEKLLADDPTAAQRLLTEAQEASGHALAELRDLVRGIYPPVLAERGLDGAVQALALAVPLPVDVDVRLPGSPPAAVESAAYFAVAEVLTNVTKHSGAGRAWIRLAHHDGSLTLVVGDDGRGGATPGAGTGLAGVRRRLAAFDGTMTVTSPPGGPTVVTMELPCELSSRRTSPSSGTG</sequence>
<dbReference type="Pfam" id="PF13796">
    <property type="entry name" value="Sensor"/>
    <property type="match status" value="1"/>
</dbReference>
<keyword evidence="9" id="KW-0812">Transmembrane</keyword>
<evidence type="ECO:0000256" key="7">
    <source>
        <dbReference type="ARBA" id="ARBA00022840"/>
    </source>
</evidence>
<keyword evidence="9" id="KW-0472">Membrane</keyword>
<dbReference type="Pfam" id="PF02518">
    <property type="entry name" value="HATPase_c"/>
    <property type="match status" value="1"/>
</dbReference>
<name>A0ABP8T5G2_9ACTN</name>
<dbReference type="Gene3D" id="1.20.5.1930">
    <property type="match status" value="1"/>
</dbReference>
<keyword evidence="7" id="KW-0067">ATP-binding</keyword>
<keyword evidence="6" id="KW-0418">Kinase</keyword>
<evidence type="ECO:0000256" key="6">
    <source>
        <dbReference type="ARBA" id="ARBA00022777"/>
    </source>
</evidence>
<feature type="transmembrane region" description="Helical" evidence="9">
    <location>
        <begin position="32"/>
        <end position="56"/>
    </location>
</feature>
<feature type="transmembrane region" description="Helical" evidence="9">
    <location>
        <begin position="187"/>
        <end position="209"/>
    </location>
</feature>
<dbReference type="SMART" id="SM00387">
    <property type="entry name" value="HATPase_c"/>
    <property type="match status" value="1"/>
</dbReference>
<comment type="caution">
    <text evidence="11">The sequence shown here is derived from an EMBL/GenBank/DDBJ whole genome shotgun (WGS) entry which is preliminary data.</text>
</comment>
<dbReference type="EMBL" id="BAABGU010000056">
    <property type="protein sequence ID" value="GAA4580182.1"/>
    <property type="molecule type" value="Genomic_DNA"/>
</dbReference>
<feature type="domain" description="Histidine kinase/HSP90-like ATPase" evidence="10">
    <location>
        <begin position="348"/>
        <end position="438"/>
    </location>
</feature>
<evidence type="ECO:0000313" key="11">
    <source>
        <dbReference type="EMBL" id="GAA4580182.1"/>
    </source>
</evidence>